<comment type="function">
    <text evidence="2">Pyridoxal 5'-phosphate (PLP)-binding protein, which is involved in PLP homeostasis.</text>
</comment>
<dbReference type="STRING" id="1156395.DBT_0717"/>
<dbReference type="InterPro" id="IPR001608">
    <property type="entry name" value="Ala_racemase_N"/>
</dbReference>
<dbReference type="Gene3D" id="3.20.20.10">
    <property type="entry name" value="Alanine racemase"/>
    <property type="match status" value="1"/>
</dbReference>
<dbReference type="EMBL" id="MAGO01000003">
    <property type="protein sequence ID" value="OCC15792.1"/>
    <property type="molecule type" value="Genomic_DNA"/>
</dbReference>
<dbReference type="InterPro" id="IPR029066">
    <property type="entry name" value="PLP-binding_barrel"/>
</dbReference>
<dbReference type="PATRIC" id="fig|1156395.6.peg.728"/>
<dbReference type="AlphaFoldDB" id="A0A1B9F7A2"/>
<dbReference type="GO" id="GO:0030170">
    <property type="term" value="F:pyridoxal phosphate binding"/>
    <property type="evidence" value="ECO:0007669"/>
    <property type="project" value="UniProtKB-UniRule"/>
</dbReference>
<dbReference type="Pfam" id="PF01168">
    <property type="entry name" value="Ala_racemase_N"/>
    <property type="match status" value="1"/>
</dbReference>
<feature type="modified residue" description="N6-(pyridoxal phosphate)lysine" evidence="2 3">
    <location>
        <position position="38"/>
    </location>
</feature>
<sequence length="238" mass="27665">MKNRALENSIQKIKIEIEDALSRARRDPNDVTLVAVSKRFPEEVIEQAVVLGLRVFGENYVQEGVRKVKFFRERGYDLEWHLIGHLQKNKAKSAVEYFDWIETVDSIELVKRLERVADGLNKDIQCLVQVNISMDPGKSGLHPHEVRPFFKILRDEIQPKHVKIKGLMTIPLYSEDPDDSRKWYRELRELRDRLLDDFGDNFELCELSMGMSHDFKVAIEEGATFIRVGQALFGPRPT</sequence>
<evidence type="ECO:0000256" key="4">
    <source>
        <dbReference type="RuleBase" id="RU004514"/>
    </source>
</evidence>
<evidence type="ECO:0000313" key="7">
    <source>
        <dbReference type="Proteomes" id="UP000093080"/>
    </source>
</evidence>
<comment type="cofactor">
    <cofactor evidence="3">
        <name>pyridoxal 5'-phosphate</name>
        <dbReference type="ChEBI" id="CHEBI:597326"/>
    </cofactor>
</comment>
<dbReference type="PANTHER" id="PTHR10146:SF14">
    <property type="entry name" value="PYRIDOXAL PHOSPHATE HOMEOSTASIS PROTEIN"/>
    <property type="match status" value="1"/>
</dbReference>
<reference evidence="6 7" key="1">
    <citation type="submission" date="2016-06" db="EMBL/GenBank/DDBJ databases">
        <title>Respiratory ammonification of nitrate coupled to the oxidation of elemental sulfur in deep-sea autotrophic thermophilic bacteria.</title>
        <authorList>
            <person name="Slobodkina G.B."/>
            <person name="Mardanov A.V."/>
            <person name="Ravin N.V."/>
            <person name="Frolova A.A."/>
            <person name="Viryasiv M.B."/>
            <person name="Chernyh N.A."/>
            <person name="Bonch-Osmolovskaya E.A."/>
            <person name="Slobodkin A.I."/>
        </authorList>
    </citation>
    <scope>NUCLEOTIDE SEQUENCE [LARGE SCALE GENOMIC DNA]</scope>
    <source>
        <strain evidence="6 7">S69</strain>
    </source>
</reference>
<proteinExistence type="inferred from homology"/>
<comment type="caution">
    <text evidence="6">The sequence shown here is derived from an EMBL/GenBank/DDBJ whole genome shotgun (WGS) entry which is preliminary data.</text>
</comment>
<feature type="domain" description="Alanine racemase N-terminal" evidence="5">
    <location>
        <begin position="30"/>
        <end position="237"/>
    </location>
</feature>
<name>A0A1B9F7A2_9BACT</name>
<dbReference type="OrthoDB" id="9804072at2"/>
<dbReference type="RefSeq" id="WP_067616443.1">
    <property type="nucleotide sequence ID" value="NZ_MAGO01000003.1"/>
</dbReference>
<dbReference type="PIRSF" id="PIRSF004848">
    <property type="entry name" value="YBL036c_PLPDEIII"/>
    <property type="match status" value="1"/>
</dbReference>
<evidence type="ECO:0000256" key="2">
    <source>
        <dbReference type="HAMAP-Rule" id="MF_02087"/>
    </source>
</evidence>
<dbReference type="CDD" id="cd00635">
    <property type="entry name" value="PLPDE_III_YBL036c_like"/>
    <property type="match status" value="1"/>
</dbReference>
<dbReference type="PANTHER" id="PTHR10146">
    <property type="entry name" value="PROLINE SYNTHETASE CO-TRANSCRIBED BACTERIAL HOMOLOG PROTEIN"/>
    <property type="match status" value="1"/>
</dbReference>
<evidence type="ECO:0000256" key="3">
    <source>
        <dbReference type="PIRSR" id="PIRSR004848-1"/>
    </source>
</evidence>
<evidence type="ECO:0000259" key="5">
    <source>
        <dbReference type="Pfam" id="PF01168"/>
    </source>
</evidence>
<accession>A0A1B9F7A2</accession>
<keyword evidence="7" id="KW-1185">Reference proteome</keyword>
<evidence type="ECO:0000313" key="6">
    <source>
        <dbReference type="EMBL" id="OCC15792.1"/>
    </source>
</evidence>
<dbReference type="InterPro" id="IPR011078">
    <property type="entry name" value="PyrdxlP_homeostasis"/>
</dbReference>
<dbReference type="HAMAP" id="MF_02087">
    <property type="entry name" value="PLP_homeostasis"/>
    <property type="match status" value="1"/>
</dbReference>
<dbReference type="NCBIfam" id="TIGR00044">
    <property type="entry name" value="YggS family pyridoxal phosphate-dependent enzyme"/>
    <property type="match status" value="1"/>
</dbReference>
<dbReference type="Proteomes" id="UP000093080">
    <property type="component" value="Unassembled WGS sequence"/>
</dbReference>
<evidence type="ECO:0000256" key="1">
    <source>
        <dbReference type="ARBA" id="ARBA00022898"/>
    </source>
</evidence>
<gene>
    <name evidence="6" type="ORF">DBT_0717</name>
</gene>
<organism evidence="6 7">
    <name type="scientific">Dissulfuribacter thermophilus</name>
    <dbReference type="NCBI Taxonomy" id="1156395"/>
    <lineage>
        <taxon>Bacteria</taxon>
        <taxon>Pseudomonadati</taxon>
        <taxon>Thermodesulfobacteriota</taxon>
        <taxon>Dissulfuribacteria</taxon>
        <taxon>Dissulfuribacterales</taxon>
        <taxon>Dissulfuribacteraceae</taxon>
        <taxon>Dissulfuribacter</taxon>
    </lineage>
</organism>
<protein>
    <recommendedName>
        <fullName evidence="2">Pyridoxal phosphate homeostasis protein</fullName>
        <shortName evidence="2">PLP homeostasis protein</shortName>
    </recommendedName>
</protein>
<dbReference type="FunFam" id="3.20.20.10:FF:000018">
    <property type="entry name" value="Pyridoxal phosphate homeostasis protein"/>
    <property type="match status" value="1"/>
</dbReference>
<dbReference type="SUPFAM" id="SSF51419">
    <property type="entry name" value="PLP-binding barrel"/>
    <property type="match status" value="1"/>
</dbReference>
<comment type="similarity">
    <text evidence="2 4">Belongs to the pyridoxal phosphate-binding protein YggS/PROSC family.</text>
</comment>
<keyword evidence="1 2" id="KW-0663">Pyridoxal phosphate</keyword>